<feature type="transmembrane region" description="Helical" evidence="10">
    <location>
        <begin position="16"/>
        <end position="41"/>
    </location>
</feature>
<dbReference type="EMBL" id="CACRYJ010000034">
    <property type="protein sequence ID" value="VZO37396.1"/>
    <property type="molecule type" value="Genomic_DNA"/>
</dbReference>
<comment type="caution">
    <text evidence="12">The sequence shown here is derived from an EMBL/GenBank/DDBJ whole genome shotgun (WGS) entry which is preliminary data.</text>
</comment>
<keyword evidence="13" id="KW-1185">Reference proteome</keyword>
<name>A0A7M4DK08_9MICO</name>
<comment type="similarity">
    <text evidence="2">Belongs to the VKOR family.</text>
</comment>
<dbReference type="CDD" id="cd12922">
    <property type="entry name" value="VKOR_5"/>
    <property type="match status" value="1"/>
</dbReference>
<dbReference type="Proteomes" id="UP000419743">
    <property type="component" value="Unassembled WGS sequence"/>
</dbReference>
<evidence type="ECO:0000256" key="3">
    <source>
        <dbReference type="ARBA" id="ARBA00022692"/>
    </source>
</evidence>
<feature type="transmembrane region" description="Helical" evidence="10">
    <location>
        <begin position="77"/>
        <end position="96"/>
    </location>
</feature>
<dbReference type="InterPro" id="IPR012932">
    <property type="entry name" value="VKOR"/>
</dbReference>
<dbReference type="AlphaFoldDB" id="A0A7M4DK08"/>
<dbReference type="SMART" id="SM00756">
    <property type="entry name" value="VKc"/>
    <property type="match status" value="1"/>
</dbReference>
<dbReference type="InterPro" id="IPR038354">
    <property type="entry name" value="VKOR_sf"/>
</dbReference>
<evidence type="ECO:0000256" key="7">
    <source>
        <dbReference type="ARBA" id="ARBA00023136"/>
    </source>
</evidence>
<evidence type="ECO:0000256" key="8">
    <source>
        <dbReference type="ARBA" id="ARBA00023157"/>
    </source>
</evidence>
<keyword evidence="8" id="KW-1015">Disulfide bond</keyword>
<keyword evidence="3 10" id="KW-0812">Transmembrane</keyword>
<evidence type="ECO:0000259" key="11">
    <source>
        <dbReference type="SMART" id="SM00756"/>
    </source>
</evidence>
<proteinExistence type="inferred from homology"/>
<sequence>MDEGPALVGRRHRPRLLFATMMVSSIVCLIASAVLAIDAVILAAEPAASLSCDINAVVSCATVAQSWQANVFGFPNAFIGLATEPVILTIAVAGLGGTRFPRWFLFAAQIGYALGLIFAYWLFVQSLTAIGALCPWCLTITVFTTITFFTLLHLNVVQGNLYLRPRAQEWAASMVRSGADCLIPVLLIALIVLAILLTHGVRLFA</sequence>
<evidence type="ECO:0000256" key="9">
    <source>
        <dbReference type="ARBA" id="ARBA00023284"/>
    </source>
</evidence>
<dbReference type="Pfam" id="PF07884">
    <property type="entry name" value="VKOR"/>
    <property type="match status" value="1"/>
</dbReference>
<evidence type="ECO:0000256" key="4">
    <source>
        <dbReference type="ARBA" id="ARBA00022719"/>
    </source>
</evidence>
<feature type="transmembrane region" description="Helical" evidence="10">
    <location>
        <begin position="178"/>
        <end position="197"/>
    </location>
</feature>
<keyword evidence="9" id="KW-0676">Redox-active center</keyword>
<protein>
    <submittedName>
        <fullName evidence="12">Vitamin K epoxide reductase family protein</fullName>
    </submittedName>
</protein>
<feature type="domain" description="Vitamin K epoxide reductase" evidence="11">
    <location>
        <begin position="14"/>
        <end position="155"/>
    </location>
</feature>
<evidence type="ECO:0000256" key="1">
    <source>
        <dbReference type="ARBA" id="ARBA00004141"/>
    </source>
</evidence>
<reference evidence="12 13" key="1">
    <citation type="submission" date="2019-11" db="EMBL/GenBank/DDBJ databases">
        <authorList>
            <person name="Criscuolo A."/>
        </authorList>
    </citation>
    <scope>NUCLEOTIDE SEQUENCE [LARGE SCALE GENOMIC DNA]</scope>
    <source>
        <strain evidence="12">CIP111667</strain>
    </source>
</reference>
<accession>A0A7M4DK08</accession>
<dbReference type="Gene3D" id="1.20.1440.130">
    <property type="entry name" value="VKOR domain"/>
    <property type="match status" value="1"/>
</dbReference>
<organism evidence="12 13">
    <name type="scientific">Occultella aeris</name>
    <dbReference type="NCBI Taxonomy" id="2761496"/>
    <lineage>
        <taxon>Bacteria</taxon>
        <taxon>Bacillati</taxon>
        <taxon>Actinomycetota</taxon>
        <taxon>Actinomycetes</taxon>
        <taxon>Micrococcales</taxon>
        <taxon>Ruaniaceae</taxon>
        <taxon>Occultella</taxon>
    </lineage>
</organism>
<gene>
    <name evidence="12" type="ORF">HALOF300_02470</name>
</gene>
<keyword evidence="6" id="KW-0560">Oxidoreductase</keyword>
<dbReference type="GO" id="GO:0016020">
    <property type="term" value="C:membrane"/>
    <property type="evidence" value="ECO:0007669"/>
    <property type="project" value="UniProtKB-SubCell"/>
</dbReference>
<keyword evidence="4" id="KW-0874">Quinone</keyword>
<keyword evidence="5 10" id="KW-1133">Transmembrane helix</keyword>
<comment type="subcellular location">
    <subcellularLocation>
        <location evidence="1">Membrane</location>
        <topology evidence="1">Multi-pass membrane protein</topology>
    </subcellularLocation>
</comment>
<dbReference type="InterPro" id="IPR041714">
    <property type="entry name" value="VKOR_Actinobacteria"/>
</dbReference>
<evidence type="ECO:0000256" key="6">
    <source>
        <dbReference type="ARBA" id="ARBA00023002"/>
    </source>
</evidence>
<evidence type="ECO:0000313" key="12">
    <source>
        <dbReference type="EMBL" id="VZO37396.1"/>
    </source>
</evidence>
<feature type="transmembrane region" description="Helical" evidence="10">
    <location>
        <begin position="103"/>
        <end position="123"/>
    </location>
</feature>
<dbReference type="GO" id="GO:0016491">
    <property type="term" value="F:oxidoreductase activity"/>
    <property type="evidence" value="ECO:0007669"/>
    <property type="project" value="UniProtKB-KW"/>
</dbReference>
<keyword evidence="7 10" id="KW-0472">Membrane</keyword>
<evidence type="ECO:0000313" key="13">
    <source>
        <dbReference type="Proteomes" id="UP000419743"/>
    </source>
</evidence>
<dbReference type="GO" id="GO:0048038">
    <property type="term" value="F:quinone binding"/>
    <property type="evidence" value="ECO:0007669"/>
    <property type="project" value="UniProtKB-KW"/>
</dbReference>
<evidence type="ECO:0000256" key="10">
    <source>
        <dbReference type="SAM" id="Phobius"/>
    </source>
</evidence>
<evidence type="ECO:0000256" key="2">
    <source>
        <dbReference type="ARBA" id="ARBA00006214"/>
    </source>
</evidence>
<feature type="transmembrane region" description="Helical" evidence="10">
    <location>
        <begin position="129"/>
        <end position="157"/>
    </location>
</feature>
<evidence type="ECO:0000256" key="5">
    <source>
        <dbReference type="ARBA" id="ARBA00022989"/>
    </source>
</evidence>